<feature type="domain" description="Ubiquitin-like protease family profile" evidence="3">
    <location>
        <begin position="1"/>
        <end position="59"/>
    </location>
</feature>
<dbReference type="GO" id="GO:0006508">
    <property type="term" value="P:proteolysis"/>
    <property type="evidence" value="ECO:0007669"/>
    <property type="project" value="UniProtKB-KW"/>
</dbReference>
<gene>
    <name evidence="4" type="ORF">JG687_00001758</name>
</gene>
<comment type="caution">
    <text evidence="4">The sequence shown here is derived from an EMBL/GenBank/DDBJ whole genome shotgun (WGS) entry which is preliminary data.</text>
</comment>
<accession>A0A8T1UX80</accession>
<protein>
    <recommendedName>
        <fullName evidence="3">Ubiquitin-like protease family profile domain-containing protein</fullName>
    </recommendedName>
</protein>
<keyword evidence="1" id="KW-0645">Protease</keyword>
<dbReference type="EMBL" id="JAENGZ010000044">
    <property type="protein sequence ID" value="KAG6971908.1"/>
    <property type="molecule type" value="Genomic_DNA"/>
</dbReference>
<evidence type="ECO:0000259" key="3">
    <source>
        <dbReference type="PROSITE" id="PS50600"/>
    </source>
</evidence>
<evidence type="ECO:0000256" key="2">
    <source>
        <dbReference type="ARBA" id="ARBA00022801"/>
    </source>
</evidence>
<dbReference type="Proteomes" id="UP000688947">
    <property type="component" value="Unassembled WGS sequence"/>
</dbReference>
<organism evidence="4 5">
    <name type="scientific">Phytophthora cactorum</name>
    <dbReference type="NCBI Taxonomy" id="29920"/>
    <lineage>
        <taxon>Eukaryota</taxon>
        <taxon>Sar</taxon>
        <taxon>Stramenopiles</taxon>
        <taxon>Oomycota</taxon>
        <taxon>Peronosporomycetes</taxon>
        <taxon>Peronosporales</taxon>
        <taxon>Peronosporaceae</taxon>
        <taxon>Phytophthora</taxon>
    </lineage>
</organism>
<dbReference type="InterPro" id="IPR003653">
    <property type="entry name" value="Peptidase_C48_C"/>
</dbReference>
<evidence type="ECO:0000313" key="4">
    <source>
        <dbReference type="EMBL" id="KAG6971908.1"/>
    </source>
</evidence>
<sequence>MPMNINGSHWTCLLVDRTTRSIYCYHSPSALPQLTGVHCPIQKDGDNCGLFICLFYWRRVFKEAGKDYSESGLLRRR</sequence>
<dbReference type="PROSITE" id="PS50600">
    <property type="entry name" value="ULP_PROTEASE"/>
    <property type="match status" value="1"/>
</dbReference>
<dbReference type="AlphaFoldDB" id="A0A8T1UX80"/>
<dbReference type="GO" id="GO:0008234">
    <property type="term" value="F:cysteine-type peptidase activity"/>
    <property type="evidence" value="ECO:0007669"/>
    <property type="project" value="InterPro"/>
</dbReference>
<evidence type="ECO:0000256" key="1">
    <source>
        <dbReference type="ARBA" id="ARBA00022670"/>
    </source>
</evidence>
<proteinExistence type="predicted"/>
<dbReference type="OrthoDB" id="102527at2759"/>
<evidence type="ECO:0000313" key="5">
    <source>
        <dbReference type="Proteomes" id="UP000688947"/>
    </source>
</evidence>
<dbReference type="Pfam" id="PF02902">
    <property type="entry name" value="Peptidase_C48"/>
    <property type="match status" value="1"/>
</dbReference>
<reference evidence="4" key="1">
    <citation type="submission" date="2021-01" db="EMBL/GenBank/DDBJ databases">
        <title>Phytophthora aleatoria, a newly-described species from Pinus radiata is distinct from Phytophthora cactorum isolates based on comparative genomics.</title>
        <authorList>
            <person name="Mcdougal R."/>
            <person name="Panda P."/>
            <person name="Williams N."/>
            <person name="Studholme D.J."/>
        </authorList>
    </citation>
    <scope>NUCLEOTIDE SEQUENCE</scope>
    <source>
        <strain evidence="4">NZFS 3830</strain>
    </source>
</reference>
<name>A0A8T1UX80_9STRA</name>
<keyword evidence="2" id="KW-0378">Hydrolase</keyword>